<gene>
    <name evidence="1" type="ORF">ESY86_11370</name>
</gene>
<comment type="caution">
    <text evidence="1">The sequence shown here is derived from an EMBL/GenBank/DDBJ whole genome shotgun (WGS) entry which is preliminary data.</text>
</comment>
<protein>
    <submittedName>
        <fullName evidence="1">Uncharacterized protein</fullName>
    </submittedName>
</protein>
<evidence type="ECO:0000313" key="2">
    <source>
        <dbReference type="Proteomes" id="UP000321578"/>
    </source>
</evidence>
<reference evidence="1 2" key="1">
    <citation type="submission" date="2019-08" db="EMBL/GenBank/DDBJ databases">
        <title>Genomes of Subsaximicrobium wynnwilliamsii strains.</title>
        <authorList>
            <person name="Bowman J.P."/>
        </authorList>
    </citation>
    <scope>NUCLEOTIDE SEQUENCE [LARGE SCALE GENOMIC DNA]</scope>
    <source>
        <strain evidence="1 2">2-80-2</strain>
    </source>
</reference>
<keyword evidence="2" id="KW-1185">Reference proteome</keyword>
<accession>A0A5C6ZJL3</accession>
<dbReference type="EMBL" id="VORO01000011">
    <property type="protein sequence ID" value="TXD88830.1"/>
    <property type="molecule type" value="Genomic_DNA"/>
</dbReference>
<evidence type="ECO:0000313" key="1">
    <source>
        <dbReference type="EMBL" id="TXD88830.1"/>
    </source>
</evidence>
<dbReference type="AlphaFoldDB" id="A0A5C6ZJL3"/>
<name>A0A5C6ZJL3_9FLAO</name>
<proteinExistence type="predicted"/>
<dbReference type="RefSeq" id="WP_147086710.1">
    <property type="nucleotide sequence ID" value="NZ_VORM01000010.1"/>
</dbReference>
<organism evidence="1 2">
    <name type="scientific">Subsaximicrobium wynnwilliamsii</name>
    <dbReference type="NCBI Taxonomy" id="291179"/>
    <lineage>
        <taxon>Bacteria</taxon>
        <taxon>Pseudomonadati</taxon>
        <taxon>Bacteroidota</taxon>
        <taxon>Flavobacteriia</taxon>
        <taxon>Flavobacteriales</taxon>
        <taxon>Flavobacteriaceae</taxon>
        <taxon>Subsaximicrobium</taxon>
    </lineage>
</organism>
<sequence>MNIKKKFTILTCFLALTSQGQIDTRFSDKSSYFEYIDRKYAIDSTKIYYTLDATKKTIFYFPAFTYFIRKDKIITIDEVANELESYCPPKKLFGQLSYELVSNLLEQQNYEVDLILKNLHSNDILDQNDEIVAVFLFSVDYKKLGVRYIKHKKKLENLGFKTIILSMDMPSIHGVTDYSKINQLRVKKN</sequence>
<dbReference type="Proteomes" id="UP000321578">
    <property type="component" value="Unassembled WGS sequence"/>
</dbReference>